<gene>
    <name evidence="2" type="ORF">Gocc_2194</name>
</gene>
<organism evidence="2 3">
    <name type="scientific">Gaiella occulta</name>
    <dbReference type="NCBI Taxonomy" id="1002870"/>
    <lineage>
        <taxon>Bacteria</taxon>
        <taxon>Bacillati</taxon>
        <taxon>Actinomycetota</taxon>
        <taxon>Thermoleophilia</taxon>
        <taxon>Gaiellales</taxon>
        <taxon>Gaiellaceae</taxon>
        <taxon>Gaiella</taxon>
    </lineage>
</organism>
<feature type="transmembrane region" description="Helical" evidence="1">
    <location>
        <begin position="73"/>
        <end position="92"/>
    </location>
</feature>
<accession>A0A7M2YX85</accession>
<keyword evidence="1" id="KW-0812">Transmembrane</keyword>
<feature type="transmembrane region" description="Helical" evidence="1">
    <location>
        <begin position="162"/>
        <end position="183"/>
    </location>
</feature>
<proteinExistence type="predicted"/>
<sequence>MRGRLAPAAGLATLALVAAASALAWREASALVPRDGGRGGGSARLFLALLVAAFAAYLVGLAAARRHGVGRRAAVALALAIQIVPLGAPLLLSTDAWTYWSYGWIAARGGGNPYADRPAAFPDSPALPLQGAAWLETTSVYGPAFTLASEPVALAAGDSADAAAWAFKTLAALAAVAAALLAGRLARRPAAAVAFVGWNPLLAVHLAGGGHNDAWVGALLMAALALAAARRLQAAGVAWALAIAVKWVPLPFLVLRALEARATRRATAHLGFALTAAAVALAATLRYGIHWPLAVVPLAGNAALETSYALPHRLEQIGLPRGAALAIAGAVLVAGFGWLVRQALRGRARLGLAACLLLATTPYLAVWYLGWAVPLAAAEEDRAAKMGCLLLCAYLLPQAIPL</sequence>
<evidence type="ECO:0000313" key="3">
    <source>
        <dbReference type="Proteomes" id="UP000254134"/>
    </source>
</evidence>
<dbReference type="Pfam" id="PF26314">
    <property type="entry name" value="MptA_B_family"/>
    <property type="match status" value="1"/>
</dbReference>
<evidence type="ECO:0000256" key="1">
    <source>
        <dbReference type="SAM" id="Phobius"/>
    </source>
</evidence>
<keyword evidence="1" id="KW-1133">Transmembrane helix</keyword>
<evidence type="ECO:0008006" key="4">
    <source>
        <dbReference type="Google" id="ProtNLM"/>
    </source>
</evidence>
<protein>
    <recommendedName>
        <fullName evidence="4">DUF2029 domain-containing protein</fullName>
    </recommendedName>
</protein>
<feature type="transmembrane region" description="Helical" evidence="1">
    <location>
        <begin position="236"/>
        <end position="254"/>
    </location>
</feature>
<dbReference type="GO" id="GO:0005886">
    <property type="term" value="C:plasma membrane"/>
    <property type="evidence" value="ECO:0007669"/>
    <property type="project" value="UniProtKB-SubCell"/>
</dbReference>
<feature type="transmembrane region" description="Helical" evidence="1">
    <location>
        <begin position="190"/>
        <end position="208"/>
    </location>
</feature>
<dbReference type="AlphaFoldDB" id="A0A7M2YX85"/>
<feature type="transmembrane region" description="Helical" evidence="1">
    <location>
        <begin position="266"/>
        <end position="284"/>
    </location>
</feature>
<comment type="caution">
    <text evidence="2">The sequence shown here is derived from an EMBL/GenBank/DDBJ whole genome shotgun (WGS) entry which is preliminary data.</text>
</comment>
<reference evidence="2 3" key="1">
    <citation type="submission" date="2018-07" db="EMBL/GenBank/DDBJ databases">
        <title>High-quality-draft genome sequence of Gaiella occulta.</title>
        <authorList>
            <person name="Severino R."/>
            <person name="Froufe H.J.C."/>
            <person name="Rainey F.A."/>
            <person name="Barroso C."/>
            <person name="Albuquerque L."/>
            <person name="Lobo-Da-Cunha A."/>
            <person name="Da Costa M.S."/>
            <person name="Egas C."/>
        </authorList>
    </citation>
    <scope>NUCLEOTIDE SEQUENCE [LARGE SCALE GENOMIC DNA]</scope>
    <source>
        <strain evidence="2 3">F2-233</strain>
    </source>
</reference>
<keyword evidence="1" id="KW-0472">Membrane</keyword>
<name>A0A7M2YX85_9ACTN</name>
<reference evidence="3" key="2">
    <citation type="journal article" date="2019" name="MicrobiologyOpen">
        <title>High-quality draft genome sequence of Gaiella occulta isolated from a 150 meter deep mineral water borehole and comparison with the genome sequences of other deep-branching lineages of the phylum Actinobacteria.</title>
        <authorList>
            <person name="Severino R."/>
            <person name="Froufe H.J.C."/>
            <person name="Barroso C."/>
            <person name="Albuquerque L."/>
            <person name="Lobo-da-Cunha A."/>
            <person name="da Costa M.S."/>
            <person name="Egas C."/>
        </authorList>
    </citation>
    <scope>NUCLEOTIDE SEQUENCE [LARGE SCALE GENOMIC DNA]</scope>
    <source>
        <strain evidence="3">F2-233</strain>
    </source>
</reference>
<dbReference type="Proteomes" id="UP000254134">
    <property type="component" value="Unassembled WGS sequence"/>
</dbReference>
<keyword evidence="3" id="KW-1185">Reference proteome</keyword>
<dbReference type="EMBL" id="QQZY01000005">
    <property type="protein sequence ID" value="RDI74097.1"/>
    <property type="molecule type" value="Genomic_DNA"/>
</dbReference>
<feature type="transmembrane region" description="Helical" evidence="1">
    <location>
        <begin position="43"/>
        <end position="64"/>
    </location>
</feature>
<dbReference type="GO" id="GO:0016758">
    <property type="term" value="F:hexosyltransferase activity"/>
    <property type="evidence" value="ECO:0007669"/>
    <property type="project" value="InterPro"/>
</dbReference>
<dbReference type="RefSeq" id="WP_181813598.1">
    <property type="nucleotide sequence ID" value="NZ_QQZY01000005.1"/>
</dbReference>
<feature type="transmembrane region" description="Helical" evidence="1">
    <location>
        <begin position="322"/>
        <end position="340"/>
    </location>
</feature>
<feature type="transmembrane region" description="Helical" evidence="1">
    <location>
        <begin position="352"/>
        <end position="371"/>
    </location>
</feature>
<evidence type="ECO:0000313" key="2">
    <source>
        <dbReference type="EMBL" id="RDI74097.1"/>
    </source>
</evidence>